<comment type="caution">
    <text evidence="2">The sequence shown here is derived from an EMBL/GenBank/DDBJ whole genome shotgun (WGS) entry which is preliminary data.</text>
</comment>
<reference evidence="2 3" key="1">
    <citation type="submission" date="2019-05" db="EMBL/GenBank/DDBJ databases">
        <title>Another draft genome of Portunus trituberculatus and its Hox gene families provides insights of decapod evolution.</title>
        <authorList>
            <person name="Jeong J.-H."/>
            <person name="Song I."/>
            <person name="Kim S."/>
            <person name="Choi T."/>
            <person name="Kim D."/>
            <person name="Ryu S."/>
            <person name="Kim W."/>
        </authorList>
    </citation>
    <scope>NUCLEOTIDE SEQUENCE [LARGE SCALE GENOMIC DNA]</scope>
    <source>
        <tissue evidence="2">Muscle</tissue>
    </source>
</reference>
<proteinExistence type="predicted"/>
<name>A0A5B7JDF2_PORTR</name>
<organism evidence="2 3">
    <name type="scientific">Portunus trituberculatus</name>
    <name type="common">Swimming crab</name>
    <name type="synonym">Neptunus trituberculatus</name>
    <dbReference type="NCBI Taxonomy" id="210409"/>
    <lineage>
        <taxon>Eukaryota</taxon>
        <taxon>Metazoa</taxon>
        <taxon>Ecdysozoa</taxon>
        <taxon>Arthropoda</taxon>
        <taxon>Crustacea</taxon>
        <taxon>Multicrustacea</taxon>
        <taxon>Malacostraca</taxon>
        <taxon>Eumalacostraca</taxon>
        <taxon>Eucarida</taxon>
        <taxon>Decapoda</taxon>
        <taxon>Pleocyemata</taxon>
        <taxon>Brachyura</taxon>
        <taxon>Eubrachyura</taxon>
        <taxon>Portunoidea</taxon>
        <taxon>Portunidae</taxon>
        <taxon>Portuninae</taxon>
        <taxon>Portunus</taxon>
    </lineage>
</organism>
<feature type="compositionally biased region" description="Basic residues" evidence="1">
    <location>
        <begin position="1"/>
        <end position="13"/>
    </location>
</feature>
<accession>A0A5B7JDF2</accession>
<dbReference type="EMBL" id="VSRR010087587">
    <property type="protein sequence ID" value="MPC91387.1"/>
    <property type="molecule type" value="Genomic_DNA"/>
</dbReference>
<evidence type="ECO:0000313" key="3">
    <source>
        <dbReference type="Proteomes" id="UP000324222"/>
    </source>
</evidence>
<protein>
    <submittedName>
        <fullName evidence="2">Uncharacterized protein</fullName>
    </submittedName>
</protein>
<dbReference type="AlphaFoldDB" id="A0A5B7JDF2"/>
<dbReference type="Proteomes" id="UP000324222">
    <property type="component" value="Unassembled WGS sequence"/>
</dbReference>
<sequence length="84" mass="9983">MHRIWVRRRRKPCTARPQEEERQAVSKIRRAVSMKIAVEDSKKCNISAVRKKAEDSQSEELGELVRRYMRKVFHTWADKDLGQS</sequence>
<evidence type="ECO:0000313" key="2">
    <source>
        <dbReference type="EMBL" id="MPC91387.1"/>
    </source>
</evidence>
<keyword evidence="3" id="KW-1185">Reference proteome</keyword>
<feature type="region of interest" description="Disordered" evidence="1">
    <location>
        <begin position="1"/>
        <end position="23"/>
    </location>
</feature>
<evidence type="ECO:0000256" key="1">
    <source>
        <dbReference type="SAM" id="MobiDB-lite"/>
    </source>
</evidence>
<gene>
    <name evidence="2" type="ORF">E2C01_086422</name>
</gene>